<dbReference type="SMART" id="SM00576">
    <property type="entry name" value="BTP"/>
    <property type="match status" value="1"/>
</dbReference>
<proteinExistence type="predicted"/>
<evidence type="ECO:0000256" key="3">
    <source>
        <dbReference type="ARBA" id="ARBA00023163"/>
    </source>
</evidence>
<sequence>MSSQSRDLHRALLRPFIIHTLRAVGFHGTKPSVLDTLVNLAERHLLLLADTTAKLALNSHNDHIPTLNDVRQAMAECGVLVPLNTSAEETWDETLRRPREEEDVEDVRQFLRWFDGAQHAEIKRVAGMVPEAGAGAVGVGGGVVKEEDFLERLKKRGYKGGTIGGNEDARLVGTVLGREAESKGVVVEGGPVQDLREWRPKAQDVSVPKASEDMDGGTDTTIT</sequence>
<dbReference type="RefSeq" id="XP_033587045.1">
    <property type="nucleotide sequence ID" value="XM_033732093.1"/>
</dbReference>
<dbReference type="GO" id="GO:0005634">
    <property type="term" value="C:nucleus"/>
    <property type="evidence" value="ECO:0007669"/>
    <property type="project" value="UniProtKB-SubCell"/>
</dbReference>
<gene>
    <name evidence="7" type="ORF">BDY17DRAFT_284329</name>
</gene>
<dbReference type="OrthoDB" id="5402929at2759"/>
<protein>
    <recommendedName>
        <fullName evidence="6">Bromodomain associated domain-containing protein</fullName>
    </recommendedName>
</protein>
<dbReference type="InterPro" id="IPR009072">
    <property type="entry name" value="Histone-fold"/>
</dbReference>
<comment type="subcellular location">
    <subcellularLocation>
        <location evidence="1">Nucleus</location>
    </subcellularLocation>
</comment>
<feature type="domain" description="Bromodomain associated" evidence="6">
    <location>
        <begin position="6"/>
        <end position="83"/>
    </location>
</feature>
<keyword evidence="3" id="KW-0804">Transcription</keyword>
<name>A0A6A6PKN0_9PEZI</name>
<feature type="region of interest" description="Disordered" evidence="5">
    <location>
        <begin position="191"/>
        <end position="223"/>
    </location>
</feature>
<evidence type="ECO:0000313" key="7">
    <source>
        <dbReference type="EMBL" id="KAF2480475.1"/>
    </source>
</evidence>
<dbReference type="Gene3D" id="1.10.20.10">
    <property type="entry name" value="Histone, subunit A"/>
    <property type="match status" value="1"/>
</dbReference>
<dbReference type="GeneID" id="54473095"/>
<organism evidence="7 8">
    <name type="scientific">Neohortaea acidophila</name>
    <dbReference type="NCBI Taxonomy" id="245834"/>
    <lineage>
        <taxon>Eukaryota</taxon>
        <taxon>Fungi</taxon>
        <taxon>Dikarya</taxon>
        <taxon>Ascomycota</taxon>
        <taxon>Pezizomycotina</taxon>
        <taxon>Dothideomycetes</taxon>
        <taxon>Dothideomycetidae</taxon>
        <taxon>Mycosphaerellales</taxon>
        <taxon>Teratosphaeriaceae</taxon>
        <taxon>Neohortaea</taxon>
    </lineage>
</organism>
<dbReference type="AlphaFoldDB" id="A0A6A6PKN0"/>
<dbReference type="Pfam" id="PF07524">
    <property type="entry name" value="Bromo_TP"/>
    <property type="match status" value="1"/>
</dbReference>
<dbReference type="InterPro" id="IPR006565">
    <property type="entry name" value="BTP"/>
</dbReference>
<evidence type="ECO:0000259" key="6">
    <source>
        <dbReference type="SMART" id="SM00576"/>
    </source>
</evidence>
<evidence type="ECO:0000313" key="8">
    <source>
        <dbReference type="Proteomes" id="UP000799767"/>
    </source>
</evidence>
<keyword evidence="2" id="KW-0805">Transcription regulation</keyword>
<evidence type="ECO:0000256" key="4">
    <source>
        <dbReference type="ARBA" id="ARBA00023242"/>
    </source>
</evidence>
<accession>A0A6A6PKN0</accession>
<reference evidence="7" key="1">
    <citation type="journal article" date="2020" name="Stud. Mycol.">
        <title>101 Dothideomycetes genomes: a test case for predicting lifestyles and emergence of pathogens.</title>
        <authorList>
            <person name="Haridas S."/>
            <person name="Albert R."/>
            <person name="Binder M."/>
            <person name="Bloem J."/>
            <person name="Labutti K."/>
            <person name="Salamov A."/>
            <person name="Andreopoulos B."/>
            <person name="Baker S."/>
            <person name="Barry K."/>
            <person name="Bills G."/>
            <person name="Bluhm B."/>
            <person name="Cannon C."/>
            <person name="Castanera R."/>
            <person name="Culley D."/>
            <person name="Daum C."/>
            <person name="Ezra D."/>
            <person name="Gonzalez J."/>
            <person name="Henrissat B."/>
            <person name="Kuo A."/>
            <person name="Liang C."/>
            <person name="Lipzen A."/>
            <person name="Lutzoni F."/>
            <person name="Magnuson J."/>
            <person name="Mondo S."/>
            <person name="Nolan M."/>
            <person name="Ohm R."/>
            <person name="Pangilinan J."/>
            <person name="Park H.-J."/>
            <person name="Ramirez L."/>
            <person name="Alfaro M."/>
            <person name="Sun H."/>
            <person name="Tritt A."/>
            <person name="Yoshinaga Y."/>
            <person name="Zwiers L.-H."/>
            <person name="Turgeon B."/>
            <person name="Goodwin S."/>
            <person name="Spatafora J."/>
            <person name="Crous P."/>
            <person name="Grigoriev I."/>
        </authorList>
    </citation>
    <scope>NUCLEOTIDE SEQUENCE</scope>
    <source>
        <strain evidence="7">CBS 113389</strain>
    </source>
</reference>
<keyword evidence="8" id="KW-1185">Reference proteome</keyword>
<evidence type="ECO:0000256" key="5">
    <source>
        <dbReference type="SAM" id="MobiDB-lite"/>
    </source>
</evidence>
<evidence type="ECO:0000256" key="1">
    <source>
        <dbReference type="ARBA" id="ARBA00004123"/>
    </source>
</evidence>
<dbReference type="EMBL" id="MU001639">
    <property type="protein sequence ID" value="KAF2480475.1"/>
    <property type="molecule type" value="Genomic_DNA"/>
</dbReference>
<dbReference type="Proteomes" id="UP000799767">
    <property type="component" value="Unassembled WGS sequence"/>
</dbReference>
<evidence type="ECO:0000256" key="2">
    <source>
        <dbReference type="ARBA" id="ARBA00023015"/>
    </source>
</evidence>
<dbReference type="GO" id="GO:0046982">
    <property type="term" value="F:protein heterodimerization activity"/>
    <property type="evidence" value="ECO:0007669"/>
    <property type="project" value="InterPro"/>
</dbReference>
<dbReference type="CDD" id="cd00076">
    <property type="entry name" value="HFD_SF"/>
    <property type="match status" value="1"/>
</dbReference>
<keyword evidence="4" id="KW-0539">Nucleus</keyword>